<dbReference type="InterPro" id="IPR051471">
    <property type="entry name" value="Bacterial_PTS_sugar_comp"/>
</dbReference>
<keyword evidence="4" id="KW-1185">Reference proteome</keyword>
<dbReference type="Gene3D" id="3.40.50.510">
    <property type="entry name" value="Phosphotransferase system, mannose-type IIA component"/>
    <property type="match status" value="1"/>
</dbReference>
<evidence type="ECO:0000313" key="3">
    <source>
        <dbReference type="EMBL" id="MDQ0363185.1"/>
    </source>
</evidence>
<comment type="caution">
    <text evidence="3">The sequence shown here is derived from an EMBL/GenBank/DDBJ whole genome shotgun (WGS) entry which is preliminary data.</text>
</comment>
<dbReference type="Proteomes" id="UP001230220">
    <property type="component" value="Unassembled WGS sequence"/>
</dbReference>
<dbReference type="PANTHER" id="PTHR33799">
    <property type="entry name" value="PTS PERMEASE-RELATED-RELATED"/>
    <property type="match status" value="1"/>
</dbReference>
<keyword evidence="1" id="KW-0808">Transferase</keyword>
<feature type="domain" description="PTS EIIA type-4" evidence="2">
    <location>
        <begin position="1"/>
        <end position="121"/>
    </location>
</feature>
<gene>
    <name evidence="3" type="ORF">J2S15_003946</name>
</gene>
<organism evidence="3 4">
    <name type="scientific">Breznakia pachnodae</name>
    <dbReference type="NCBI Taxonomy" id="265178"/>
    <lineage>
        <taxon>Bacteria</taxon>
        <taxon>Bacillati</taxon>
        <taxon>Bacillota</taxon>
        <taxon>Erysipelotrichia</taxon>
        <taxon>Erysipelotrichales</taxon>
        <taxon>Erysipelotrichaceae</taxon>
        <taxon>Breznakia</taxon>
    </lineage>
</organism>
<dbReference type="Pfam" id="PF03610">
    <property type="entry name" value="EIIA-man"/>
    <property type="match status" value="1"/>
</dbReference>
<proteinExistence type="predicted"/>
<dbReference type="PANTHER" id="PTHR33799:SF1">
    <property type="entry name" value="PTS SYSTEM MANNOSE-SPECIFIC EIIAB COMPONENT-RELATED"/>
    <property type="match status" value="1"/>
</dbReference>
<dbReference type="RefSeq" id="WP_307411902.1">
    <property type="nucleotide sequence ID" value="NZ_JAUSUR010000010.1"/>
</dbReference>
<dbReference type="InterPro" id="IPR036662">
    <property type="entry name" value="PTS_EIIA_man-typ_sf"/>
</dbReference>
<reference evidence="3 4" key="1">
    <citation type="submission" date="2023-07" db="EMBL/GenBank/DDBJ databases">
        <title>Genomic Encyclopedia of Type Strains, Phase IV (KMG-IV): sequencing the most valuable type-strain genomes for metagenomic binning, comparative biology and taxonomic classification.</title>
        <authorList>
            <person name="Goeker M."/>
        </authorList>
    </citation>
    <scope>NUCLEOTIDE SEQUENCE [LARGE SCALE GENOMIC DNA]</scope>
    <source>
        <strain evidence="3 4">DSM 16784</strain>
    </source>
</reference>
<accession>A0ABU0E9K8</accession>
<evidence type="ECO:0000313" key="4">
    <source>
        <dbReference type="Proteomes" id="UP001230220"/>
    </source>
</evidence>
<dbReference type="EMBL" id="JAUSUR010000010">
    <property type="protein sequence ID" value="MDQ0363185.1"/>
    <property type="molecule type" value="Genomic_DNA"/>
</dbReference>
<dbReference type="SUPFAM" id="SSF53062">
    <property type="entry name" value="PTS system fructose IIA component-like"/>
    <property type="match status" value="1"/>
</dbReference>
<name>A0ABU0E9K8_9FIRM</name>
<sequence>MRKILIASHSNMANGMKDTLEFLTSMDNIYAISAYIDKTPIKEQISIFQKTLDKDDEVIILSDMQGGSVTQEFCFITNEHIHLICGVNLPLALAFALHPQDEKLTKEKIQSIIDEAQKQMIYMNEFSVEDEEGDE</sequence>
<evidence type="ECO:0000259" key="2">
    <source>
        <dbReference type="PROSITE" id="PS51096"/>
    </source>
</evidence>
<evidence type="ECO:0000256" key="1">
    <source>
        <dbReference type="ARBA" id="ARBA00022679"/>
    </source>
</evidence>
<dbReference type="InterPro" id="IPR004701">
    <property type="entry name" value="PTS_EIIA_man-typ"/>
</dbReference>
<dbReference type="PROSITE" id="PS51096">
    <property type="entry name" value="PTS_EIIA_TYPE_4"/>
    <property type="match status" value="1"/>
</dbReference>
<protein>
    <submittedName>
        <fullName evidence="3">Mannose/fructose-specific phosphotransferase system component IIA</fullName>
    </submittedName>
</protein>